<name>A0A5B2W084_9HYPH</name>
<dbReference type="Proteomes" id="UP000323142">
    <property type="component" value="Unassembled WGS sequence"/>
</dbReference>
<protein>
    <submittedName>
        <fullName evidence="4">Response regulator</fullName>
    </submittedName>
</protein>
<feature type="modified residue" description="4-aspartylphosphate" evidence="2">
    <location>
        <position position="57"/>
    </location>
</feature>
<dbReference type="InterPro" id="IPR050595">
    <property type="entry name" value="Bact_response_regulator"/>
</dbReference>
<keyword evidence="5" id="KW-1185">Reference proteome</keyword>
<evidence type="ECO:0000313" key="5">
    <source>
        <dbReference type="Proteomes" id="UP000323142"/>
    </source>
</evidence>
<dbReference type="RefSeq" id="WP_149815412.1">
    <property type="nucleotide sequence ID" value="NZ_VUOA01000005.1"/>
</dbReference>
<reference evidence="4 5" key="1">
    <citation type="submission" date="2019-09" db="EMBL/GenBank/DDBJ databases">
        <title>Salinarimonas rosea gen. nov., sp. nov., a new member of the a-2 subgroup of the Proteobacteria.</title>
        <authorList>
            <person name="Liu J."/>
        </authorList>
    </citation>
    <scope>NUCLEOTIDE SEQUENCE [LARGE SCALE GENOMIC DNA]</scope>
    <source>
        <strain evidence="4 5">BN140002</strain>
    </source>
</reference>
<accession>A0A5B2W084</accession>
<dbReference type="InterPro" id="IPR001789">
    <property type="entry name" value="Sig_transdc_resp-reg_receiver"/>
</dbReference>
<dbReference type="InterPro" id="IPR011006">
    <property type="entry name" value="CheY-like_superfamily"/>
</dbReference>
<dbReference type="PROSITE" id="PS50110">
    <property type="entry name" value="RESPONSE_REGULATORY"/>
    <property type="match status" value="1"/>
</dbReference>
<dbReference type="EMBL" id="VUOA01000005">
    <property type="protein sequence ID" value="KAA2244100.1"/>
    <property type="molecule type" value="Genomic_DNA"/>
</dbReference>
<gene>
    <name evidence="4" type="ORF">F0L46_02350</name>
</gene>
<dbReference type="SMART" id="SM00448">
    <property type="entry name" value="REC"/>
    <property type="match status" value="1"/>
</dbReference>
<evidence type="ECO:0000256" key="1">
    <source>
        <dbReference type="ARBA" id="ARBA00022553"/>
    </source>
</evidence>
<organism evidence="4 5">
    <name type="scientific">Salinarimonas soli</name>
    <dbReference type="NCBI Taxonomy" id="1638099"/>
    <lineage>
        <taxon>Bacteria</taxon>
        <taxon>Pseudomonadati</taxon>
        <taxon>Pseudomonadota</taxon>
        <taxon>Alphaproteobacteria</taxon>
        <taxon>Hyphomicrobiales</taxon>
        <taxon>Salinarimonadaceae</taxon>
        <taxon>Salinarimonas</taxon>
    </lineage>
</organism>
<reference evidence="4 5" key="2">
    <citation type="submission" date="2019-09" db="EMBL/GenBank/DDBJ databases">
        <authorList>
            <person name="Jin C."/>
        </authorList>
    </citation>
    <scope>NUCLEOTIDE SEQUENCE [LARGE SCALE GENOMIC DNA]</scope>
    <source>
        <strain evidence="4 5">BN140002</strain>
    </source>
</reference>
<feature type="domain" description="Response regulatory" evidence="3">
    <location>
        <begin position="7"/>
        <end position="120"/>
    </location>
</feature>
<dbReference type="Pfam" id="PF00072">
    <property type="entry name" value="Response_reg"/>
    <property type="match status" value="1"/>
</dbReference>
<dbReference type="Gene3D" id="3.40.50.2300">
    <property type="match status" value="1"/>
</dbReference>
<dbReference type="SUPFAM" id="SSF52172">
    <property type="entry name" value="CheY-like"/>
    <property type="match status" value="1"/>
</dbReference>
<proteinExistence type="predicted"/>
<dbReference type="AlphaFoldDB" id="A0A5B2W084"/>
<dbReference type="GO" id="GO:0000160">
    <property type="term" value="P:phosphorelay signal transduction system"/>
    <property type="evidence" value="ECO:0007669"/>
    <property type="project" value="InterPro"/>
</dbReference>
<sequence length="129" mass="13555">MPGAERVVLCVEDEVFVRMFVADALNDAGFLVLEAGSAAEALSILQDRDDVQALVTDVDMPPGMNGFALARNVSERWANIPIIVLSGRFSPSPGDLPAGSVFLGKPVSEAKLVGEVIRAVGGTDPSKMN</sequence>
<evidence type="ECO:0000256" key="2">
    <source>
        <dbReference type="PROSITE-ProRule" id="PRU00169"/>
    </source>
</evidence>
<evidence type="ECO:0000313" key="4">
    <source>
        <dbReference type="EMBL" id="KAA2244100.1"/>
    </source>
</evidence>
<comment type="caution">
    <text evidence="4">The sequence shown here is derived from an EMBL/GenBank/DDBJ whole genome shotgun (WGS) entry which is preliminary data.</text>
</comment>
<evidence type="ECO:0000259" key="3">
    <source>
        <dbReference type="PROSITE" id="PS50110"/>
    </source>
</evidence>
<dbReference type="PANTHER" id="PTHR44591">
    <property type="entry name" value="STRESS RESPONSE REGULATOR PROTEIN 1"/>
    <property type="match status" value="1"/>
</dbReference>
<dbReference type="OrthoDB" id="9784719at2"/>
<dbReference type="PANTHER" id="PTHR44591:SF21">
    <property type="entry name" value="TWO-COMPONENT RESPONSE REGULATOR"/>
    <property type="match status" value="1"/>
</dbReference>
<keyword evidence="1 2" id="KW-0597">Phosphoprotein</keyword>